<evidence type="ECO:0000256" key="4">
    <source>
        <dbReference type="ARBA" id="ARBA00022729"/>
    </source>
</evidence>
<evidence type="ECO:0000256" key="2">
    <source>
        <dbReference type="ARBA" id="ARBA00022512"/>
    </source>
</evidence>
<reference evidence="9 10" key="1">
    <citation type="submission" date="2017-09" db="EMBL/GenBank/DDBJ databases">
        <title>Bacterial strain isolated from the female urinary microbiota.</title>
        <authorList>
            <person name="Thomas-White K."/>
            <person name="Kumar N."/>
            <person name="Forster S."/>
            <person name="Putonti C."/>
            <person name="Lawley T."/>
            <person name="Wolfe A.J."/>
        </authorList>
    </citation>
    <scope>NUCLEOTIDE SEQUENCE [LARGE SCALE GENOMIC DNA]</scope>
    <source>
        <strain evidence="9 10">UMB0186</strain>
    </source>
</reference>
<keyword evidence="5" id="KW-0572">Peptidoglycan-anchor</keyword>
<evidence type="ECO:0000256" key="1">
    <source>
        <dbReference type="ARBA" id="ARBA00004168"/>
    </source>
</evidence>
<dbReference type="Proteomes" id="UP000235670">
    <property type="component" value="Unassembled WGS sequence"/>
</dbReference>
<comment type="caution">
    <text evidence="9">The sequence shown here is derived from an EMBL/GenBank/DDBJ whole genome shotgun (WGS) entry which is preliminary data.</text>
</comment>
<proteinExistence type="predicted"/>
<evidence type="ECO:0000256" key="3">
    <source>
        <dbReference type="ARBA" id="ARBA00022525"/>
    </source>
</evidence>
<dbReference type="Pfam" id="PF00746">
    <property type="entry name" value="Gram_pos_anchor"/>
    <property type="match status" value="1"/>
</dbReference>
<evidence type="ECO:0000313" key="10">
    <source>
        <dbReference type="Proteomes" id="UP000235670"/>
    </source>
</evidence>
<dbReference type="OrthoDB" id="2218359at2"/>
<dbReference type="AlphaFoldDB" id="A0A2N6SEW9"/>
<dbReference type="RefSeq" id="WP_102189822.1">
    <property type="nucleotide sequence ID" value="NZ_PNGT01000004.1"/>
</dbReference>
<feature type="domain" description="Gram-positive cocci surface proteins LPxTG" evidence="8">
    <location>
        <begin position="478"/>
        <end position="509"/>
    </location>
</feature>
<dbReference type="PROSITE" id="PS50847">
    <property type="entry name" value="GRAM_POS_ANCHORING"/>
    <property type="match status" value="1"/>
</dbReference>
<dbReference type="EMBL" id="PNGT01000004">
    <property type="protein sequence ID" value="PMC52457.1"/>
    <property type="molecule type" value="Genomic_DNA"/>
</dbReference>
<evidence type="ECO:0000256" key="6">
    <source>
        <dbReference type="SAM" id="MobiDB-lite"/>
    </source>
</evidence>
<evidence type="ECO:0000256" key="7">
    <source>
        <dbReference type="SAM" id="Phobius"/>
    </source>
</evidence>
<keyword evidence="7" id="KW-0812">Transmembrane</keyword>
<gene>
    <name evidence="9" type="ORF">CJ218_04865</name>
</gene>
<keyword evidence="7" id="KW-1133">Transmembrane helix</keyword>
<dbReference type="InterPro" id="IPR019931">
    <property type="entry name" value="LPXTG_anchor"/>
</dbReference>
<dbReference type="NCBIfam" id="TIGR01167">
    <property type="entry name" value="LPXTG_anchor"/>
    <property type="match status" value="1"/>
</dbReference>
<sequence length="509" mass="55521">MEKNIKYLLMCAAIPTSIALVGGDKANAVDVEAANTSENTTTVSKEVATNNKDKIITKCDVPKQNIINEGGHVNVEGQNATLSKDGKSVTYPYTVAFQRMHSSDHGQTVSDVLIRVPKIEGATVNFTLIGTRDSQGNPVSVNEPMKEVSYDDTLEGGENTFDTPTSEELAAGKKPYVVNRSKDDYASLENGKIAAYALYASFDKSQAVRVEITLPFEIAKNIKYLPIDARMVWKSSQEGGIQGYETGAQNLEEYPNHSLVAEEGSKGLVGLENPSSIDDSYVKDGHLIKSVTNPSTYITPNNGDWTNIPEDTNLDKKTFFHYAEIFNLRANPAVTYYISEKEDMADQDVSALYQGDVVVDYVIKGTNKQLKDTYTKVALTPIYNSKGELITYNLGEDSNERPQKITVDGKNYVLVGTSSASAAESGTLKEGSTHVVYEYVLENEVKPAPTPTPEVKPTSTSTNKEVTKVKKADKKKQLPKTGMTTSSSLLGLVGAFAIAGLLLRFRKEK</sequence>
<evidence type="ECO:0000259" key="8">
    <source>
        <dbReference type="PROSITE" id="PS50847"/>
    </source>
</evidence>
<evidence type="ECO:0000313" key="9">
    <source>
        <dbReference type="EMBL" id="PMC52457.1"/>
    </source>
</evidence>
<keyword evidence="4" id="KW-0732">Signal</keyword>
<keyword evidence="2" id="KW-0134">Cell wall</keyword>
<feature type="region of interest" description="Disordered" evidence="6">
    <location>
        <begin position="447"/>
        <end position="482"/>
    </location>
</feature>
<comment type="subcellular location">
    <subcellularLocation>
        <location evidence="1">Secreted</location>
        <location evidence="1">Cell wall</location>
        <topology evidence="1">Peptidoglycan-anchor</topology>
    </subcellularLocation>
</comment>
<organism evidence="9 10">
    <name type="scientific">Gemella sanguinis</name>
    <dbReference type="NCBI Taxonomy" id="84135"/>
    <lineage>
        <taxon>Bacteria</taxon>
        <taxon>Bacillati</taxon>
        <taxon>Bacillota</taxon>
        <taxon>Bacilli</taxon>
        <taxon>Bacillales</taxon>
        <taxon>Gemellaceae</taxon>
        <taxon>Gemella</taxon>
    </lineage>
</organism>
<dbReference type="STRING" id="84135.GCA_001052115_01437"/>
<feature type="transmembrane region" description="Helical" evidence="7">
    <location>
        <begin position="483"/>
        <end position="503"/>
    </location>
</feature>
<evidence type="ECO:0000256" key="5">
    <source>
        <dbReference type="ARBA" id="ARBA00023088"/>
    </source>
</evidence>
<protein>
    <recommendedName>
        <fullName evidence="8">Gram-positive cocci surface proteins LPxTG domain-containing protein</fullName>
    </recommendedName>
</protein>
<keyword evidence="7" id="KW-0472">Membrane</keyword>
<accession>A0A2N6SEW9</accession>
<keyword evidence="3" id="KW-0964">Secreted</keyword>
<name>A0A2N6SEW9_9BACL</name>